<comment type="caution">
    <text evidence="1">The sequence shown here is derived from an EMBL/GenBank/DDBJ whole genome shotgun (WGS) entry which is preliminary data.</text>
</comment>
<organism evidence="1 2">
    <name type="scientific">Trichinella murrelli</name>
    <dbReference type="NCBI Taxonomy" id="144512"/>
    <lineage>
        <taxon>Eukaryota</taxon>
        <taxon>Metazoa</taxon>
        <taxon>Ecdysozoa</taxon>
        <taxon>Nematoda</taxon>
        <taxon>Enoplea</taxon>
        <taxon>Dorylaimia</taxon>
        <taxon>Trichinellida</taxon>
        <taxon>Trichinellidae</taxon>
        <taxon>Trichinella</taxon>
    </lineage>
</organism>
<evidence type="ECO:0000313" key="1">
    <source>
        <dbReference type="EMBL" id="KRX42590.1"/>
    </source>
</evidence>
<dbReference type="AlphaFoldDB" id="A0A0V0TUI6"/>
<accession>A0A0V0TUI6</accession>
<evidence type="ECO:0000313" key="2">
    <source>
        <dbReference type="Proteomes" id="UP000055048"/>
    </source>
</evidence>
<proteinExistence type="predicted"/>
<protein>
    <submittedName>
        <fullName evidence="1">Uncharacterized protein</fullName>
    </submittedName>
</protein>
<dbReference type="Proteomes" id="UP000055048">
    <property type="component" value="Unassembled WGS sequence"/>
</dbReference>
<name>A0A0V0TUI6_9BILA</name>
<gene>
    <name evidence="1" type="ORF">T05_9028</name>
</gene>
<sequence length="73" mass="8319">MYCSVHWGCVGSTHIVKRIRLLRAMPTAHHASDPLFCTRPYSSHNFFLQKSPFDTQVQFVVILPPSSSLQTFP</sequence>
<keyword evidence="2" id="KW-1185">Reference proteome</keyword>
<dbReference type="EMBL" id="JYDJ01000140">
    <property type="protein sequence ID" value="KRX42590.1"/>
    <property type="molecule type" value="Genomic_DNA"/>
</dbReference>
<reference evidence="1 2" key="1">
    <citation type="submission" date="2015-01" db="EMBL/GenBank/DDBJ databases">
        <title>Evolution of Trichinella species and genotypes.</title>
        <authorList>
            <person name="Korhonen P.K."/>
            <person name="Edoardo P."/>
            <person name="Giuseppe L.R."/>
            <person name="Gasser R.B."/>
        </authorList>
    </citation>
    <scope>NUCLEOTIDE SEQUENCE [LARGE SCALE GENOMIC DNA]</scope>
    <source>
        <strain evidence="1">ISS417</strain>
    </source>
</reference>